<evidence type="ECO:0000256" key="4">
    <source>
        <dbReference type="ARBA" id="ARBA00022827"/>
    </source>
</evidence>
<dbReference type="InterPro" id="IPR036188">
    <property type="entry name" value="FAD/NAD-bd_sf"/>
</dbReference>
<dbReference type="STRING" id="1486262.TM49_09725"/>
<dbReference type="HOGENOM" id="CLU_002865_7_2_5"/>
<organism evidence="9 10">
    <name type="scientific">Martelella endophytica</name>
    <dbReference type="NCBI Taxonomy" id="1486262"/>
    <lineage>
        <taxon>Bacteria</taxon>
        <taxon>Pseudomonadati</taxon>
        <taxon>Pseudomonadota</taxon>
        <taxon>Alphaproteobacteria</taxon>
        <taxon>Hyphomicrobiales</taxon>
        <taxon>Aurantimonadaceae</taxon>
        <taxon>Martelella</taxon>
    </lineage>
</organism>
<comment type="cofactor">
    <cofactor evidence="1">
        <name>FAD</name>
        <dbReference type="ChEBI" id="CHEBI:57692"/>
    </cofactor>
</comment>
<dbReference type="PROSITE" id="PS00623">
    <property type="entry name" value="GMC_OXRED_1"/>
    <property type="match status" value="1"/>
</dbReference>
<dbReference type="KEGG" id="mey:TM49_09725"/>
<dbReference type="SUPFAM" id="SSF54373">
    <property type="entry name" value="FAD-linked reductases, C-terminal domain"/>
    <property type="match status" value="1"/>
</dbReference>
<keyword evidence="10" id="KW-1185">Reference proteome</keyword>
<dbReference type="EMBL" id="CP010803">
    <property type="protein sequence ID" value="AJY45888.1"/>
    <property type="molecule type" value="Genomic_DNA"/>
</dbReference>
<evidence type="ECO:0000256" key="1">
    <source>
        <dbReference type="ARBA" id="ARBA00001974"/>
    </source>
</evidence>
<dbReference type="PROSITE" id="PS00624">
    <property type="entry name" value="GMC_OXRED_2"/>
    <property type="match status" value="1"/>
</dbReference>
<sequence>MAEFDFIVVGAGSAGSVLANRLSENGRFSVLLLEAGGSDRSFWLMMPIGYGKAFYDKRYNWMYMTEPDEGLGGRPSYWPRGKALGGSSAINAMIFVRGHRSDFDGWAAMGNPGWGFDDVLPYFKKLESNDRGASAMRGGDGPLTIESKEKDSHPTCSNFIRASAEAGFAENDDFNGSSLEGVGIYQITTKGGMRMSAARAYLRPAMTRKNLKVETHALTEKILFDGTRAVGARYRRNGVAHEARARREVIVSAGAINSPLLLQLSGIGPGALLQRHGIPVVSAREGVGRHLQDHLCIDYMFTSKVPTLNDQLSPLMGRLRFGLQYLLTRTGPLSLGINHAGGFVRSRPDLDQPNMQLFYSPMSYSKAPPGERPLMKPDPFSGFLLGAQPTRPTSRGYLEIRSADPAAAPVIHPNYLSTEFDRQEMIAASRLVRRLAEAPSLAAIIEAEVEPGPDVHSDEALLEDARKRAGTVFHPVSTCRMGPDAQTDVVDASLKVYGAEALRVVDASIFPTLTSGNTNAPTIMVAEKAADLILHAHR</sequence>
<dbReference type="OrthoDB" id="9785276at2"/>
<protein>
    <submittedName>
        <fullName evidence="9">Choline dehydrogenase</fullName>
    </submittedName>
</protein>
<accession>A0A0D5LRE0</accession>
<proteinExistence type="inferred from homology"/>
<reference evidence="9 10" key="1">
    <citation type="journal article" date="2015" name="Genome Announc.">
        <title>Complete genome sequence of Martelella endophytica YC6887, which has antifungal activity associated with a halophyte.</title>
        <authorList>
            <person name="Khan A."/>
            <person name="Khan H."/>
            <person name="Chung E.J."/>
            <person name="Hossain M.T."/>
            <person name="Chung Y.R."/>
        </authorList>
    </citation>
    <scope>NUCLEOTIDE SEQUENCE [LARGE SCALE GENOMIC DNA]</scope>
    <source>
        <strain evidence="9">YC6887</strain>
    </source>
</reference>
<dbReference type="Proteomes" id="UP000032611">
    <property type="component" value="Chromosome"/>
</dbReference>
<keyword evidence="3 5" id="KW-0285">Flavoprotein</keyword>
<evidence type="ECO:0000313" key="10">
    <source>
        <dbReference type="Proteomes" id="UP000032611"/>
    </source>
</evidence>
<dbReference type="InterPro" id="IPR000172">
    <property type="entry name" value="GMC_OxRdtase_N"/>
</dbReference>
<evidence type="ECO:0000256" key="5">
    <source>
        <dbReference type="RuleBase" id="RU003968"/>
    </source>
</evidence>
<dbReference type="PANTHER" id="PTHR11552:SF147">
    <property type="entry name" value="CHOLINE DEHYDROGENASE, MITOCHONDRIAL"/>
    <property type="match status" value="1"/>
</dbReference>
<dbReference type="Pfam" id="PF05199">
    <property type="entry name" value="GMC_oxred_C"/>
    <property type="match status" value="1"/>
</dbReference>
<gene>
    <name evidence="9" type="ORF">TM49_09725</name>
</gene>
<dbReference type="Pfam" id="PF00732">
    <property type="entry name" value="GMC_oxred_N"/>
    <property type="match status" value="1"/>
</dbReference>
<keyword evidence="4 5" id="KW-0274">FAD</keyword>
<dbReference type="InterPro" id="IPR012132">
    <property type="entry name" value="GMC_OxRdtase"/>
</dbReference>
<evidence type="ECO:0000256" key="3">
    <source>
        <dbReference type="ARBA" id="ARBA00022630"/>
    </source>
</evidence>
<name>A0A0D5LRE0_MAREN</name>
<dbReference type="SUPFAM" id="SSF51905">
    <property type="entry name" value="FAD/NAD(P)-binding domain"/>
    <property type="match status" value="1"/>
</dbReference>
<evidence type="ECO:0000259" key="7">
    <source>
        <dbReference type="PROSITE" id="PS00623"/>
    </source>
</evidence>
<feature type="domain" description="Glucose-methanol-choline oxidoreductase N-terminal" evidence="8">
    <location>
        <begin position="254"/>
        <end position="268"/>
    </location>
</feature>
<dbReference type="PIRSF" id="PIRSF000137">
    <property type="entry name" value="Alcohol_oxidase"/>
    <property type="match status" value="1"/>
</dbReference>
<dbReference type="Gene3D" id="3.50.50.60">
    <property type="entry name" value="FAD/NAD(P)-binding domain"/>
    <property type="match status" value="1"/>
</dbReference>
<evidence type="ECO:0000259" key="8">
    <source>
        <dbReference type="PROSITE" id="PS00624"/>
    </source>
</evidence>
<dbReference type="GO" id="GO:0050660">
    <property type="term" value="F:flavin adenine dinucleotide binding"/>
    <property type="evidence" value="ECO:0007669"/>
    <property type="project" value="InterPro"/>
</dbReference>
<dbReference type="Gene3D" id="3.30.560.10">
    <property type="entry name" value="Glucose Oxidase, domain 3"/>
    <property type="match status" value="1"/>
</dbReference>
<dbReference type="InterPro" id="IPR007867">
    <property type="entry name" value="GMC_OxRtase_C"/>
</dbReference>
<dbReference type="GO" id="GO:0016614">
    <property type="term" value="F:oxidoreductase activity, acting on CH-OH group of donors"/>
    <property type="evidence" value="ECO:0007669"/>
    <property type="project" value="InterPro"/>
</dbReference>
<dbReference type="PANTHER" id="PTHR11552">
    <property type="entry name" value="GLUCOSE-METHANOL-CHOLINE GMC OXIDOREDUCTASE"/>
    <property type="match status" value="1"/>
</dbReference>
<evidence type="ECO:0000256" key="6">
    <source>
        <dbReference type="SAM" id="MobiDB-lite"/>
    </source>
</evidence>
<feature type="region of interest" description="Disordered" evidence="6">
    <location>
        <begin position="133"/>
        <end position="154"/>
    </location>
</feature>
<evidence type="ECO:0000313" key="9">
    <source>
        <dbReference type="EMBL" id="AJY45888.1"/>
    </source>
</evidence>
<dbReference type="AlphaFoldDB" id="A0A0D5LRE0"/>
<dbReference type="PATRIC" id="fig|1486262.3.peg.2012"/>
<dbReference type="RefSeq" id="WP_045680878.1">
    <property type="nucleotide sequence ID" value="NZ_CP010803.1"/>
</dbReference>
<evidence type="ECO:0000256" key="2">
    <source>
        <dbReference type="ARBA" id="ARBA00010790"/>
    </source>
</evidence>
<comment type="similarity">
    <text evidence="2 5">Belongs to the GMC oxidoreductase family.</text>
</comment>
<feature type="domain" description="Glucose-methanol-choline oxidoreductase N-terminal" evidence="7">
    <location>
        <begin position="81"/>
        <end position="104"/>
    </location>
</feature>